<dbReference type="EC" id="1.13.11.-" evidence="6"/>
<keyword evidence="6 7" id="KW-0223">Dioxygenase</keyword>
<organism evidence="7 8">
    <name type="scientific">Prescottella agglutinans</name>
    <dbReference type="NCBI Taxonomy" id="1644129"/>
    <lineage>
        <taxon>Bacteria</taxon>
        <taxon>Bacillati</taxon>
        <taxon>Actinomycetota</taxon>
        <taxon>Actinomycetes</taxon>
        <taxon>Mycobacteriales</taxon>
        <taxon>Nocardiaceae</taxon>
        <taxon>Prescottella</taxon>
    </lineage>
</organism>
<proteinExistence type="inferred from homology"/>
<dbReference type="Proteomes" id="UP000286208">
    <property type="component" value="Unassembled WGS sequence"/>
</dbReference>
<evidence type="ECO:0000256" key="2">
    <source>
        <dbReference type="ARBA" id="ARBA00022723"/>
    </source>
</evidence>
<feature type="binding site" evidence="5">
    <location>
        <position position="187"/>
    </location>
    <ligand>
        <name>Fe cation</name>
        <dbReference type="ChEBI" id="CHEBI:24875"/>
        <note>catalytic</note>
    </ligand>
</feature>
<keyword evidence="4 5" id="KW-0408">Iron</keyword>
<dbReference type="EMBL" id="RKLP01000004">
    <property type="protein sequence ID" value="RVW09773.1"/>
    <property type="molecule type" value="Genomic_DNA"/>
</dbReference>
<dbReference type="Pfam" id="PF03055">
    <property type="entry name" value="RPE65"/>
    <property type="match status" value="1"/>
</dbReference>
<evidence type="ECO:0000256" key="3">
    <source>
        <dbReference type="ARBA" id="ARBA00023002"/>
    </source>
</evidence>
<evidence type="ECO:0000256" key="4">
    <source>
        <dbReference type="ARBA" id="ARBA00023004"/>
    </source>
</evidence>
<dbReference type="RefSeq" id="WP_127915911.1">
    <property type="nucleotide sequence ID" value="NZ_RKLP01000004.1"/>
</dbReference>
<evidence type="ECO:0000313" key="8">
    <source>
        <dbReference type="Proteomes" id="UP000286208"/>
    </source>
</evidence>
<protein>
    <recommendedName>
        <fullName evidence="6">Dioxygenase</fullName>
        <ecNumber evidence="6">1.13.11.-</ecNumber>
    </recommendedName>
</protein>
<dbReference type="AlphaFoldDB" id="A0A3S3ZWA6"/>
<comment type="similarity">
    <text evidence="1 6">Belongs to the carotenoid oxygenase family.</text>
</comment>
<sequence length="494" mass="55152">MTNTKSSASEAPIAVARPADGGEENPYLLGVFAPVQDELTLDDLPVIGEIPKDLNGVYLRNGPNRQFAAPGRYHMFDGDGMIHAAHFENGKVRYRNRYVRTRAFAEESEAGRALWTGLMENPRNNPWGNGHGLGIKDAANTDVIFHRGQVLATWYLCGTPYGIDPLSLETLGAQDFLGTFAGDMMAHPKVDESTGELIWFDYGPDQNYLRYGIIGPNGQQTHLTQVDLPAPRLPHDIAITENYSILMDLPLVQDQDARRAGKYRIFYDQELPSRFAVIPRHGTGAQVRWFEAKPCYIYHVVNSWEQGDEIIMDVCRVKNPQHQTTFDHPLASMLAYMRLDAQLYRYRFDLRTGATTETALDDANIEFPSVDSRIMGQSHRYSYNMSLGNEPTLLFDGLVRFDSLTGTKEEHKFGPGRWGAEAPFAPRDGSTGETDGYLVCFVNDEAEDRGEIDIFDAADVAAGPLARVLLPQRVPSGFHACWIRSDQLAQGQAD</sequence>
<evidence type="ECO:0000256" key="6">
    <source>
        <dbReference type="RuleBase" id="RU364048"/>
    </source>
</evidence>
<dbReference type="InterPro" id="IPR004294">
    <property type="entry name" value="Carotenoid_Oase"/>
</dbReference>
<evidence type="ECO:0000256" key="5">
    <source>
        <dbReference type="PIRSR" id="PIRSR604294-1"/>
    </source>
</evidence>
<dbReference type="PANTHER" id="PTHR10543">
    <property type="entry name" value="BETA-CAROTENE DIOXYGENASE"/>
    <property type="match status" value="1"/>
</dbReference>
<keyword evidence="3 6" id="KW-0560">Oxidoreductase</keyword>
<keyword evidence="8" id="KW-1185">Reference proteome</keyword>
<evidence type="ECO:0000313" key="7">
    <source>
        <dbReference type="EMBL" id="RVW09773.1"/>
    </source>
</evidence>
<comment type="cofactor">
    <cofactor evidence="5 6">
        <name>Fe(2+)</name>
        <dbReference type="ChEBI" id="CHEBI:29033"/>
    </cofactor>
    <text evidence="5 6">Binds 1 Fe(2+) ion per subunit.</text>
</comment>
<evidence type="ECO:0000256" key="1">
    <source>
        <dbReference type="ARBA" id="ARBA00006787"/>
    </source>
</evidence>
<dbReference type="GO" id="GO:0016121">
    <property type="term" value="P:carotene catabolic process"/>
    <property type="evidence" value="ECO:0007669"/>
    <property type="project" value="TreeGrafter"/>
</dbReference>
<dbReference type="PANTHER" id="PTHR10543:SF89">
    <property type="entry name" value="CAROTENOID 9,10(9',10')-CLEAVAGE DIOXYGENASE 1"/>
    <property type="match status" value="1"/>
</dbReference>
<keyword evidence="2 5" id="KW-0479">Metal-binding</keyword>
<feature type="binding site" evidence="5">
    <location>
        <position position="479"/>
    </location>
    <ligand>
        <name>Fe cation</name>
        <dbReference type="ChEBI" id="CHEBI:24875"/>
        <note>catalytic</note>
    </ligand>
</feature>
<feature type="binding site" evidence="5">
    <location>
        <position position="299"/>
    </location>
    <ligand>
        <name>Fe cation</name>
        <dbReference type="ChEBI" id="CHEBI:24875"/>
        <note>catalytic</note>
    </ligand>
</feature>
<dbReference type="GO" id="GO:0046872">
    <property type="term" value="F:metal ion binding"/>
    <property type="evidence" value="ECO:0007669"/>
    <property type="project" value="UniProtKB-KW"/>
</dbReference>
<accession>A0A3S3ZWA6</accession>
<dbReference type="GO" id="GO:0010436">
    <property type="term" value="F:carotenoid dioxygenase activity"/>
    <property type="evidence" value="ECO:0007669"/>
    <property type="project" value="TreeGrafter"/>
</dbReference>
<comment type="caution">
    <text evidence="7">The sequence shown here is derived from an EMBL/GenBank/DDBJ whole genome shotgun (WGS) entry which is preliminary data.</text>
</comment>
<gene>
    <name evidence="7" type="ORF">EGT67_09985</name>
</gene>
<name>A0A3S3ZWA6_9NOCA</name>
<dbReference type="OrthoDB" id="6636843at2"/>
<feature type="binding site" evidence="5">
    <location>
        <position position="235"/>
    </location>
    <ligand>
        <name>Fe cation</name>
        <dbReference type="ChEBI" id="CHEBI:24875"/>
        <note>catalytic</note>
    </ligand>
</feature>
<reference evidence="7 8" key="1">
    <citation type="submission" date="2018-11" db="EMBL/GenBank/DDBJ databases">
        <title>Rhodococcus spongicola sp. nov. and Rhodococcus xishaensis sp. nov. from marine sponges.</title>
        <authorList>
            <person name="Li L."/>
            <person name="Lin H.W."/>
        </authorList>
    </citation>
    <scope>NUCLEOTIDE SEQUENCE [LARGE SCALE GENOMIC DNA]</scope>
    <source>
        <strain evidence="7 8">CCTCC AB2014297</strain>
    </source>
</reference>